<dbReference type="Gene3D" id="3.20.20.70">
    <property type="entry name" value="Aldolase class I"/>
    <property type="match status" value="1"/>
</dbReference>
<evidence type="ECO:0000313" key="2">
    <source>
        <dbReference type="Proteomes" id="UP000037530"/>
    </source>
</evidence>
<organism evidence="1 2">
    <name type="scientific">Vibrio hepatarius</name>
    <dbReference type="NCBI Taxonomy" id="171383"/>
    <lineage>
        <taxon>Bacteria</taxon>
        <taxon>Pseudomonadati</taxon>
        <taxon>Pseudomonadota</taxon>
        <taxon>Gammaproteobacteria</taxon>
        <taxon>Vibrionales</taxon>
        <taxon>Vibrionaceae</taxon>
        <taxon>Vibrio</taxon>
        <taxon>Vibrio oreintalis group</taxon>
    </lineage>
</organism>
<sequence length="83" mass="9499">AGFEQVKVNTVLLKDMNAQQLPQFLDWIKTRPIQLRFIELMQTGEMDDLFKNHHVSGTSIRNHLIANGWVLKIKSNNDGPAQV</sequence>
<protein>
    <submittedName>
        <fullName evidence="1">Molybdenum cofactor biosynthesis protein A</fullName>
    </submittedName>
</protein>
<feature type="non-terminal residue" evidence="1">
    <location>
        <position position="83"/>
    </location>
</feature>
<dbReference type="PATRIC" id="fig|171383.3.peg.4564"/>
<dbReference type="AlphaFoldDB" id="A0A0M0HJS2"/>
<gene>
    <name evidence="1" type="primary">moaA</name>
    <name evidence="1" type="ORF">AKJ31_22355</name>
</gene>
<keyword evidence="2" id="KW-1185">Reference proteome</keyword>
<feature type="non-terminal residue" evidence="1">
    <location>
        <position position="1"/>
    </location>
</feature>
<evidence type="ECO:0000313" key="1">
    <source>
        <dbReference type="EMBL" id="KOO02320.1"/>
    </source>
</evidence>
<dbReference type="Proteomes" id="UP000037530">
    <property type="component" value="Unassembled WGS sequence"/>
</dbReference>
<dbReference type="EMBL" id="LHPI01000084">
    <property type="protein sequence ID" value="KOO02320.1"/>
    <property type="molecule type" value="Genomic_DNA"/>
</dbReference>
<dbReference type="InterPro" id="IPR058240">
    <property type="entry name" value="rSAM_sf"/>
</dbReference>
<name>A0A0M0HJS2_9VIBR</name>
<dbReference type="STRING" id="171383.AKJ31_22355"/>
<proteinExistence type="predicted"/>
<accession>A0A0M0HJS2</accession>
<dbReference type="SUPFAM" id="SSF102114">
    <property type="entry name" value="Radical SAM enzymes"/>
    <property type="match status" value="1"/>
</dbReference>
<reference evidence="2" key="1">
    <citation type="submission" date="2015-08" db="EMBL/GenBank/DDBJ databases">
        <title>Vibrio galatheae sp. nov., a novel member of the Vibrionaceae family isolated from the Solomon Islands.</title>
        <authorList>
            <person name="Giubergia S."/>
            <person name="Machado H."/>
            <person name="Mateiu R.V."/>
            <person name="Gram L."/>
        </authorList>
    </citation>
    <scope>NUCLEOTIDE SEQUENCE [LARGE SCALE GENOMIC DNA]</scope>
    <source>
        <strain evidence="2">DSM 19134</strain>
    </source>
</reference>
<dbReference type="InterPro" id="IPR013785">
    <property type="entry name" value="Aldolase_TIM"/>
</dbReference>
<comment type="caution">
    <text evidence="1">The sequence shown here is derived from an EMBL/GenBank/DDBJ whole genome shotgun (WGS) entry which is preliminary data.</text>
</comment>